<comment type="caution">
    <text evidence="2">The sequence shown here is derived from an EMBL/GenBank/DDBJ whole genome shotgun (WGS) entry which is preliminary data.</text>
</comment>
<accession>A0AA41WK52</accession>
<evidence type="ECO:0000313" key="2">
    <source>
        <dbReference type="EMBL" id="MCO7546914.1"/>
    </source>
</evidence>
<dbReference type="AlphaFoldDB" id="A0AA41WK52"/>
<protein>
    <submittedName>
        <fullName evidence="2">DnrO protein</fullName>
    </submittedName>
</protein>
<evidence type="ECO:0000313" key="3">
    <source>
        <dbReference type="Proteomes" id="UP001165292"/>
    </source>
</evidence>
<dbReference type="RefSeq" id="WP_181079402.1">
    <property type="nucleotide sequence ID" value="NZ_DALZTK010000014.1"/>
</dbReference>
<evidence type="ECO:0000256" key="1">
    <source>
        <dbReference type="SAM" id="SignalP"/>
    </source>
</evidence>
<name>A0AA41WK52_9GAMM</name>
<dbReference type="Proteomes" id="UP001165292">
    <property type="component" value="Unassembled WGS sequence"/>
</dbReference>
<gene>
    <name evidence="2" type="ORF">NJF43_19375</name>
</gene>
<keyword evidence="1" id="KW-0732">Signal</keyword>
<reference evidence="2" key="1">
    <citation type="submission" date="2022-06" db="EMBL/GenBank/DDBJ databases">
        <title>Detection of beta-lactamases in bacteria of animal origin.</title>
        <authorList>
            <person name="Mlynarcik P."/>
            <person name="Zdarska V."/>
            <person name="Chudobova H."/>
            <person name="Prochazkova P."/>
            <person name="Hricova K."/>
            <person name="Mezerova K."/>
            <person name="Bardon J."/>
            <person name="Dolejska M."/>
            <person name="Sukkar I."/>
            <person name="Kolar M."/>
        </authorList>
    </citation>
    <scope>NUCLEOTIDE SEQUENCE</scope>
    <source>
        <strain evidence="2">S 300-3</strain>
    </source>
</reference>
<organism evidence="2 3">
    <name type="scientific">Stutzerimonas nitrititolerans</name>
    <dbReference type="NCBI Taxonomy" id="2482751"/>
    <lineage>
        <taxon>Bacteria</taxon>
        <taxon>Pseudomonadati</taxon>
        <taxon>Pseudomonadota</taxon>
        <taxon>Gammaproteobacteria</taxon>
        <taxon>Pseudomonadales</taxon>
        <taxon>Pseudomonadaceae</taxon>
        <taxon>Stutzerimonas</taxon>
    </lineage>
</organism>
<proteinExistence type="predicted"/>
<sequence>MKAVIQPLAWGIAMASILAVATGFALAVTSGTVQAVEHSHGQHAHGEQVSISVPDGQRWATDPSLREGMSRIQDAVQQALPSAPQAPLGTTEAARLREATQDAIAYMVDNCELPAEADAALHLLLVELIEGTNALSQAGRREAGLEHIVTALQHYAETFDEPLWR</sequence>
<feature type="chain" id="PRO_5041284481" evidence="1">
    <location>
        <begin position="28"/>
        <end position="165"/>
    </location>
</feature>
<dbReference type="EMBL" id="JAMYBS010000039">
    <property type="protein sequence ID" value="MCO7546914.1"/>
    <property type="molecule type" value="Genomic_DNA"/>
</dbReference>
<feature type="signal peptide" evidence="1">
    <location>
        <begin position="1"/>
        <end position="27"/>
    </location>
</feature>